<comment type="caution">
    <text evidence="3">The sequence shown here is derived from an EMBL/GenBank/DDBJ whole genome shotgun (WGS) entry which is preliminary data.</text>
</comment>
<dbReference type="PANTHER" id="PTHR12389">
    <property type="entry name" value="ZINC FINGER PROTEIN 294"/>
    <property type="match status" value="1"/>
</dbReference>
<dbReference type="AlphaFoldDB" id="A0A0F8B3Y5"/>
<dbReference type="GO" id="GO:0016567">
    <property type="term" value="P:protein ubiquitination"/>
    <property type="evidence" value="ECO:0007669"/>
    <property type="project" value="UniProtKB-UniPathway"/>
</dbReference>
<dbReference type="Proteomes" id="UP000034841">
    <property type="component" value="Unassembled WGS sequence"/>
</dbReference>
<dbReference type="GO" id="GO:0072344">
    <property type="term" value="P:rescue of stalled ribosome"/>
    <property type="evidence" value="ECO:0007669"/>
    <property type="project" value="UniProtKB-UniRule"/>
</dbReference>
<comment type="subunit">
    <text evidence="1">Component of the ribosome quality control complex (RQC).</text>
</comment>
<dbReference type="GO" id="GO:0043023">
    <property type="term" value="F:ribosomal large subunit binding"/>
    <property type="evidence" value="ECO:0007669"/>
    <property type="project" value="TreeGrafter"/>
</dbReference>
<keyword evidence="1" id="KW-0808">Transferase</keyword>
<evidence type="ECO:0000256" key="1">
    <source>
        <dbReference type="RuleBase" id="RU367090"/>
    </source>
</evidence>
<dbReference type="OrthoDB" id="6108at2759"/>
<comment type="function">
    <text evidence="1">E3 ubiquitin-protein ligase. Component of the ribosome quality control complex (RQC), a ribosome-associated complex that mediates ubiquitination and extraction of incompletely synthesized nascent chains for proteasomal degradation.</text>
</comment>
<keyword evidence="1" id="KW-0863">Zinc-finger</keyword>
<dbReference type="InterPro" id="IPR039795">
    <property type="entry name" value="LTN1/Rkr1"/>
</dbReference>
<dbReference type="PANTHER" id="PTHR12389:SF0">
    <property type="entry name" value="E3 UBIQUITIN-PROTEIN LIGASE LISTERIN"/>
    <property type="match status" value="1"/>
</dbReference>
<proteinExistence type="inferred from homology"/>
<reference evidence="3 4" key="1">
    <citation type="submission" date="2015-04" db="EMBL/GenBank/DDBJ databases">
        <title>Genome sequence of Ceratocystis platani, a major pathogen of plane trees.</title>
        <authorList>
            <person name="Belbahri L."/>
        </authorList>
    </citation>
    <scope>NUCLEOTIDE SEQUENCE [LARGE SCALE GENOMIC DNA]</scope>
    <source>
        <strain evidence="3 4">CFO</strain>
    </source>
</reference>
<name>A0A0F8B3Y5_CERFI</name>
<dbReference type="Pfam" id="PF22958">
    <property type="entry name" value="Ltn1_1st"/>
    <property type="match status" value="2"/>
</dbReference>
<dbReference type="InterPro" id="IPR054476">
    <property type="entry name" value="Ltn1_N"/>
</dbReference>
<sequence>MAPRSGFGSKSAGSGAFSSLETLSELSYLAPQADTSAISDANVIISFKSLQKKDDTTKTKAMEDLLSYAKAHPFDSNGGVEDAILDAWLTVYARLSIDNSRRVRELAHVLQFELLQSARKRMEKRFPNDERSTKPEDAEAKYCRVISASLSLVAFLITSVPKDAREQHFDLYKEYLSNEKVWESVNYAESGTAKAGLSLVALAFEHYREIMVPQKHVYQSSVHFDEGNARGLDCEV</sequence>
<dbReference type="GO" id="GO:0008270">
    <property type="term" value="F:zinc ion binding"/>
    <property type="evidence" value="ECO:0007669"/>
    <property type="project" value="UniProtKB-KW"/>
</dbReference>
<feature type="domain" description="E3 ubiquitin-protein ligase listerin N-terminal" evidence="2">
    <location>
        <begin position="39"/>
        <end position="125"/>
    </location>
</feature>
<dbReference type="GO" id="GO:1990116">
    <property type="term" value="P:ribosome-associated ubiquitin-dependent protein catabolic process"/>
    <property type="evidence" value="ECO:0007669"/>
    <property type="project" value="UniProtKB-UniRule"/>
</dbReference>
<keyword evidence="1" id="KW-0862">Zinc</keyword>
<gene>
    <name evidence="3" type="ORF">CFO_g1212</name>
</gene>
<dbReference type="EC" id="2.3.2.27" evidence="1"/>
<evidence type="ECO:0000313" key="3">
    <source>
        <dbReference type="EMBL" id="KKF96441.1"/>
    </source>
</evidence>
<dbReference type="EMBL" id="LBBL01000043">
    <property type="protein sequence ID" value="KKF96441.1"/>
    <property type="molecule type" value="Genomic_DNA"/>
</dbReference>
<dbReference type="GO" id="GO:1990112">
    <property type="term" value="C:RQC complex"/>
    <property type="evidence" value="ECO:0007669"/>
    <property type="project" value="UniProtKB-UniRule"/>
</dbReference>
<organism evidence="3 4">
    <name type="scientific">Ceratocystis fimbriata f. sp. platani</name>
    <dbReference type="NCBI Taxonomy" id="88771"/>
    <lineage>
        <taxon>Eukaryota</taxon>
        <taxon>Fungi</taxon>
        <taxon>Dikarya</taxon>
        <taxon>Ascomycota</taxon>
        <taxon>Pezizomycotina</taxon>
        <taxon>Sordariomycetes</taxon>
        <taxon>Hypocreomycetidae</taxon>
        <taxon>Microascales</taxon>
        <taxon>Ceratocystidaceae</taxon>
        <taxon>Ceratocystis</taxon>
    </lineage>
</organism>
<accession>A0A0F8B3Y5</accession>
<protein>
    <recommendedName>
        <fullName evidence="1">E3 ubiquitin-protein ligase listerin</fullName>
        <ecNumber evidence="1">2.3.2.27</ecNumber>
    </recommendedName>
    <alternativeName>
        <fullName evidence="1">RING-type E3 ubiquitin transferase listerin</fullName>
    </alternativeName>
</protein>
<feature type="domain" description="E3 ubiquitin-protein ligase listerin N-terminal" evidence="2">
    <location>
        <begin position="129"/>
        <end position="217"/>
    </location>
</feature>
<comment type="catalytic activity">
    <reaction evidence="1">
        <text>S-ubiquitinyl-[E2 ubiquitin-conjugating enzyme]-L-cysteine + [acceptor protein]-L-lysine = [E2 ubiquitin-conjugating enzyme]-L-cysteine + N(6)-ubiquitinyl-[acceptor protein]-L-lysine.</text>
        <dbReference type="EC" id="2.3.2.27"/>
    </reaction>
</comment>
<dbReference type="GO" id="GO:0061630">
    <property type="term" value="F:ubiquitin protein ligase activity"/>
    <property type="evidence" value="ECO:0007669"/>
    <property type="project" value="UniProtKB-UniRule"/>
</dbReference>
<comment type="pathway">
    <text evidence="1">Protein modification; protein ubiquitination.</text>
</comment>
<keyword evidence="4" id="KW-1185">Reference proteome</keyword>
<keyword evidence="1" id="KW-0479">Metal-binding</keyword>
<evidence type="ECO:0000259" key="2">
    <source>
        <dbReference type="Pfam" id="PF22958"/>
    </source>
</evidence>
<keyword evidence="1" id="KW-0833">Ubl conjugation pathway</keyword>
<dbReference type="UniPathway" id="UPA00143"/>
<dbReference type="GO" id="GO:0005829">
    <property type="term" value="C:cytosol"/>
    <property type="evidence" value="ECO:0007669"/>
    <property type="project" value="UniProtKB-UniRule"/>
</dbReference>
<comment type="similarity">
    <text evidence="1">Belongs to the LTN1 family.</text>
</comment>
<evidence type="ECO:0000313" key="4">
    <source>
        <dbReference type="Proteomes" id="UP000034841"/>
    </source>
</evidence>